<comment type="caution">
    <text evidence="3">The sequence shown here is derived from an EMBL/GenBank/DDBJ whole genome shotgun (WGS) entry which is preliminary data.</text>
</comment>
<dbReference type="NCBIfam" id="NF040506">
    <property type="entry name" value="PG0870_Nterm"/>
    <property type="match status" value="1"/>
</dbReference>
<feature type="domain" description="Zinc beta-ribbon finger putative" evidence="2">
    <location>
        <begin position="6"/>
        <end position="66"/>
    </location>
</feature>
<proteinExistence type="predicted"/>
<dbReference type="Pfam" id="PF19898">
    <property type="entry name" value="DUF6371"/>
    <property type="match status" value="1"/>
</dbReference>
<dbReference type="EMBL" id="BJYT01000024">
    <property type="protein sequence ID" value="GEO11531.1"/>
    <property type="molecule type" value="Genomic_DNA"/>
</dbReference>
<organism evidence="3 4">
    <name type="scientific">Segetibacter aerophilus</name>
    <dbReference type="NCBI Taxonomy" id="670293"/>
    <lineage>
        <taxon>Bacteria</taxon>
        <taxon>Pseudomonadati</taxon>
        <taxon>Bacteroidota</taxon>
        <taxon>Chitinophagia</taxon>
        <taxon>Chitinophagales</taxon>
        <taxon>Chitinophagaceae</taxon>
        <taxon>Segetibacter</taxon>
    </lineage>
</organism>
<name>A0A512BHV1_9BACT</name>
<dbReference type="Proteomes" id="UP000321513">
    <property type="component" value="Unassembled WGS sequence"/>
</dbReference>
<feature type="domain" description="DUF6371" evidence="1">
    <location>
        <begin position="106"/>
        <end position="170"/>
    </location>
</feature>
<dbReference type="InterPro" id="IPR047731">
    <property type="entry name" value="Zinc_ribbon_put"/>
</dbReference>
<accession>A0A512BHV1</accession>
<evidence type="ECO:0000313" key="3">
    <source>
        <dbReference type="EMBL" id="GEO11531.1"/>
    </source>
</evidence>
<evidence type="ECO:0000259" key="2">
    <source>
        <dbReference type="Pfam" id="PF21957"/>
    </source>
</evidence>
<dbReference type="OrthoDB" id="1068350at2"/>
<sequence>MDRNNYRVGLDKTSKKFPCPQCGQRRFVKYIDTETQEFLSDEVGRCDRENNCGYHLTPKEYFNDTENIGSIPEALQPKTIQQETRQVEYLPLEMVELSMEQNNKTSFAAYIKSLFHTEICDKLLSNYIVGNSFKPEESPACIFWRIDKDGNIRTGKVMHYDKVSGKRDKQMVPT</sequence>
<dbReference type="Pfam" id="PF21957">
    <property type="entry name" value="Zn_ribbon_16"/>
    <property type="match status" value="1"/>
</dbReference>
<evidence type="ECO:0000259" key="1">
    <source>
        <dbReference type="Pfam" id="PF19898"/>
    </source>
</evidence>
<protein>
    <submittedName>
        <fullName evidence="3">Uncharacterized protein</fullName>
    </submittedName>
</protein>
<reference evidence="3 4" key="1">
    <citation type="submission" date="2019-07" db="EMBL/GenBank/DDBJ databases">
        <title>Whole genome shotgun sequence of Segetibacter aerophilus NBRC 106135.</title>
        <authorList>
            <person name="Hosoyama A."/>
            <person name="Uohara A."/>
            <person name="Ohji S."/>
            <person name="Ichikawa N."/>
        </authorList>
    </citation>
    <scope>NUCLEOTIDE SEQUENCE [LARGE SCALE GENOMIC DNA]</scope>
    <source>
        <strain evidence="3 4">NBRC 106135</strain>
    </source>
</reference>
<dbReference type="InterPro" id="IPR045951">
    <property type="entry name" value="DUF6371"/>
</dbReference>
<keyword evidence="4" id="KW-1185">Reference proteome</keyword>
<evidence type="ECO:0000313" key="4">
    <source>
        <dbReference type="Proteomes" id="UP000321513"/>
    </source>
</evidence>
<dbReference type="AlphaFoldDB" id="A0A512BHV1"/>
<gene>
    <name evidence="3" type="ORF">SAE01_40270</name>
</gene>